<keyword evidence="3" id="KW-0040">ANK repeat</keyword>
<dbReference type="GO" id="GO:0000151">
    <property type="term" value="C:ubiquitin ligase complex"/>
    <property type="evidence" value="ECO:0007669"/>
    <property type="project" value="TreeGrafter"/>
</dbReference>
<evidence type="ECO:0000256" key="2">
    <source>
        <dbReference type="ARBA" id="ARBA00022737"/>
    </source>
</evidence>
<feature type="domain" description="BTB" evidence="6">
    <location>
        <begin position="109"/>
        <end position="171"/>
    </location>
</feature>
<accession>A0A835T9N4</accession>
<dbReference type="InterPro" id="IPR011333">
    <property type="entry name" value="SKP1/BTB/POZ_sf"/>
</dbReference>
<feature type="signal peptide" evidence="5">
    <location>
        <begin position="1"/>
        <end position="25"/>
    </location>
</feature>
<evidence type="ECO:0000313" key="8">
    <source>
        <dbReference type="Proteomes" id="UP000613740"/>
    </source>
</evidence>
<keyword evidence="2" id="KW-0677">Repeat</keyword>
<evidence type="ECO:0000256" key="1">
    <source>
        <dbReference type="ARBA" id="ARBA00004906"/>
    </source>
</evidence>
<dbReference type="CDD" id="cd18186">
    <property type="entry name" value="BTB_POZ_ZBTB_KLHL-like"/>
    <property type="match status" value="1"/>
</dbReference>
<dbReference type="GO" id="GO:0005737">
    <property type="term" value="C:cytoplasm"/>
    <property type="evidence" value="ECO:0007669"/>
    <property type="project" value="TreeGrafter"/>
</dbReference>
<evidence type="ECO:0000256" key="4">
    <source>
        <dbReference type="SAM" id="MobiDB-lite"/>
    </source>
</evidence>
<evidence type="ECO:0000259" key="6">
    <source>
        <dbReference type="PROSITE" id="PS50097"/>
    </source>
</evidence>
<proteinExistence type="predicted"/>
<dbReference type="OrthoDB" id="546239at2759"/>
<dbReference type="SUPFAM" id="SSF54695">
    <property type="entry name" value="POZ domain"/>
    <property type="match status" value="1"/>
</dbReference>
<keyword evidence="5" id="KW-0732">Signal</keyword>
<evidence type="ECO:0000313" key="7">
    <source>
        <dbReference type="EMBL" id="KAG2434925.1"/>
    </source>
</evidence>
<dbReference type="EMBL" id="JAEHOD010000055">
    <property type="protein sequence ID" value="KAG2434925.1"/>
    <property type="molecule type" value="Genomic_DNA"/>
</dbReference>
<comment type="caution">
    <text evidence="7">The sequence shown here is derived from an EMBL/GenBank/DDBJ whole genome shotgun (WGS) entry which is preliminary data.</text>
</comment>
<organism evidence="7 8">
    <name type="scientific">Chlamydomonas schloesseri</name>
    <dbReference type="NCBI Taxonomy" id="2026947"/>
    <lineage>
        <taxon>Eukaryota</taxon>
        <taxon>Viridiplantae</taxon>
        <taxon>Chlorophyta</taxon>
        <taxon>core chlorophytes</taxon>
        <taxon>Chlorophyceae</taxon>
        <taxon>CS clade</taxon>
        <taxon>Chlamydomonadales</taxon>
        <taxon>Chlamydomonadaceae</taxon>
        <taxon>Chlamydomonas</taxon>
    </lineage>
</organism>
<feature type="chain" id="PRO_5032947853" description="BTB domain-containing protein" evidence="5">
    <location>
        <begin position="26"/>
        <end position="249"/>
    </location>
</feature>
<dbReference type="AlphaFoldDB" id="A0A835T9N4"/>
<dbReference type="PANTHER" id="PTHR46231">
    <property type="entry name" value="ANKYRIN REPEAT AND BTB/POZ DOMAIN-CONTAINING PROTEIN 1"/>
    <property type="match status" value="1"/>
</dbReference>
<feature type="compositionally biased region" description="Low complexity" evidence="4">
    <location>
        <begin position="65"/>
        <end position="90"/>
    </location>
</feature>
<name>A0A835T9N4_9CHLO</name>
<dbReference type="InterPro" id="IPR000210">
    <property type="entry name" value="BTB/POZ_dom"/>
</dbReference>
<dbReference type="Pfam" id="PF00651">
    <property type="entry name" value="BTB"/>
    <property type="match status" value="1"/>
</dbReference>
<dbReference type="SMART" id="SM00225">
    <property type="entry name" value="BTB"/>
    <property type="match status" value="1"/>
</dbReference>
<dbReference type="Proteomes" id="UP000613740">
    <property type="component" value="Unassembled WGS sequence"/>
</dbReference>
<protein>
    <recommendedName>
        <fullName evidence="6">BTB domain-containing protein</fullName>
    </recommendedName>
</protein>
<comment type="pathway">
    <text evidence="1">Protein modification; protein ubiquitination.</text>
</comment>
<dbReference type="PROSITE" id="PS50097">
    <property type="entry name" value="BTB"/>
    <property type="match status" value="1"/>
</dbReference>
<feature type="compositionally biased region" description="Polar residues" evidence="4">
    <location>
        <begin position="96"/>
        <end position="110"/>
    </location>
</feature>
<sequence>MVGIRLKCNASQSQRLLLLLGWAAAARLQGQKQQGQQARRRPSGGHRLQREPVVAEVRGRRQGERQQGPEAGEMIQSGAAQSSHGQQAGAVDKTSAAASRTTGSNGASVSTSRRFEVHRAILAARCPYFHTLFESGLADAGARELTLCDTDPDALAVLLRFMYGGSTIVESREQVRTCMVLADRLLLPQVVDLLREHLLSTYSAATLVADLPCAAGLWQPPHPGAVGAGEVATGGVRATQLCRSERARG</sequence>
<dbReference type="PANTHER" id="PTHR46231:SF1">
    <property type="entry name" value="ANKYRIN REPEAT AND BTB_POZ DOMAIN-CONTAINING PROTEIN 1"/>
    <property type="match status" value="1"/>
</dbReference>
<dbReference type="InterPro" id="IPR044515">
    <property type="entry name" value="ABTB1"/>
</dbReference>
<evidence type="ECO:0000256" key="3">
    <source>
        <dbReference type="ARBA" id="ARBA00023043"/>
    </source>
</evidence>
<gene>
    <name evidence="7" type="ORF">HYH02_012123</name>
</gene>
<reference evidence="7" key="1">
    <citation type="journal article" date="2020" name="bioRxiv">
        <title>Comparative genomics of Chlamydomonas.</title>
        <authorList>
            <person name="Craig R.J."/>
            <person name="Hasan A.R."/>
            <person name="Ness R.W."/>
            <person name="Keightley P.D."/>
        </authorList>
    </citation>
    <scope>NUCLEOTIDE SEQUENCE</scope>
    <source>
        <strain evidence="7">CCAP 11/173</strain>
    </source>
</reference>
<evidence type="ECO:0000256" key="5">
    <source>
        <dbReference type="SAM" id="SignalP"/>
    </source>
</evidence>
<keyword evidence="8" id="KW-1185">Reference proteome</keyword>
<feature type="region of interest" description="Disordered" evidence="4">
    <location>
        <begin position="31"/>
        <end position="110"/>
    </location>
</feature>
<dbReference type="Gene3D" id="3.30.710.10">
    <property type="entry name" value="Potassium Channel Kv1.1, Chain A"/>
    <property type="match status" value="1"/>
</dbReference>